<protein>
    <recommendedName>
        <fullName evidence="7">Adenine deaminase</fullName>
        <shortName evidence="7">ADE</shortName>
        <ecNumber evidence="7">3.5.4.2</ecNumber>
    </recommendedName>
    <alternativeName>
        <fullName evidence="7">Adenine aminohydrolase</fullName>
        <shortName evidence="7">AAH</shortName>
    </alternativeName>
</protein>
<dbReference type="GO" id="GO:0005829">
    <property type="term" value="C:cytosol"/>
    <property type="evidence" value="ECO:0007669"/>
    <property type="project" value="TreeGrafter"/>
</dbReference>
<organism evidence="9 10">
    <name type="scientific">Clathrospora elynae</name>
    <dbReference type="NCBI Taxonomy" id="706981"/>
    <lineage>
        <taxon>Eukaryota</taxon>
        <taxon>Fungi</taxon>
        <taxon>Dikarya</taxon>
        <taxon>Ascomycota</taxon>
        <taxon>Pezizomycotina</taxon>
        <taxon>Dothideomycetes</taxon>
        <taxon>Pleosporomycetidae</taxon>
        <taxon>Pleosporales</taxon>
        <taxon>Diademaceae</taxon>
        <taxon>Clathrospora</taxon>
    </lineage>
</organism>
<dbReference type="EMBL" id="ML976009">
    <property type="protein sequence ID" value="KAF1945422.1"/>
    <property type="molecule type" value="Genomic_DNA"/>
</dbReference>
<comment type="similarity">
    <text evidence="7">Belongs to the metallo-dependent hydrolases superfamily. Adenosine and AMP deaminases family. Adenine deaminase type 2 subfamily.</text>
</comment>
<evidence type="ECO:0000256" key="6">
    <source>
        <dbReference type="ARBA" id="ARBA00023242"/>
    </source>
</evidence>
<evidence type="ECO:0000256" key="3">
    <source>
        <dbReference type="ARBA" id="ARBA00022801"/>
    </source>
</evidence>
<dbReference type="SUPFAM" id="SSF51556">
    <property type="entry name" value="Metallo-dependent hydrolases"/>
    <property type="match status" value="1"/>
</dbReference>
<evidence type="ECO:0000313" key="9">
    <source>
        <dbReference type="EMBL" id="KAF1945422.1"/>
    </source>
</evidence>
<evidence type="ECO:0000256" key="2">
    <source>
        <dbReference type="ARBA" id="ARBA00022723"/>
    </source>
</evidence>
<dbReference type="GO" id="GO:0005634">
    <property type="term" value="C:nucleus"/>
    <property type="evidence" value="ECO:0007669"/>
    <property type="project" value="UniProtKB-SubCell"/>
</dbReference>
<evidence type="ECO:0000256" key="1">
    <source>
        <dbReference type="ARBA" id="ARBA00022490"/>
    </source>
</evidence>
<keyword evidence="2 7" id="KW-0479">Metal-binding</keyword>
<dbReference type="EC" id="3.5.4.2" evidence="7"/>
<dbReference type="GO" id="GO:0009117">
    <property type="term" value="P:nucleotide metabolic process"/>
    <property type="evidence" value="ECO:0007669"/>
    <property type="project" value="UniProtKB-KW"/>
</dbReference>
<gene>
    <name evidence="7" type="primary">AAH1</name>
    <name evidence="9" type="ORF">EJ02DRAFT_451452</name>
</gene>
<dbReference type="InterPro" id="IPR001365">
    <property type="entry name" value="A_deaminase_dom"/>
</dbReference>
<evidence type="ECO:0000313" key="10">
    <source>
        <dbReference type="Proteomes" id="UP000800038"/>
    </source>
</evidence>
<feature type="site" description="Important for catalytic activity" evidence="7">
    <location>
        <position position="240"/>
    </location>
</feature>
<dbReference type="InterPro" id="IPR032466">
    <property type="entry name" value="Metal_Hydrolase"/>
</dbReference>
<dbReference type="CDD" id="cd01320">
    <property type="entry name" value="ADA"/>
    <property type="match status" value="1"/>
</dbReference>
<keyword evidence="4 7" id="KW-0862">Zinc</keyword>
<dbReference type="HAMAP" id="MF_01962">
    <property type="entry name" value="Adenine_deaminase"/>
    <property type="match status" value="1"/>
</dbReference>
<reference evidence="9" key="1">
    <citation type="journal article" date="2020" name="Stud. Mycol.">
        <title>101 Dothideomycetes genomes: a test case for predicting lifestyles and emergence of pathogens.</title>
        <authorList>
            <person name="Haridas S."/>
            <person name="Albert R."/>
            <person name="Binder M."/>
            <person name="Bloem J."/>
            <person name="Labutti K."/>
            <person name="Salamov A."/>
            <person name="Andreopoulos B."/>
            <person name="Baker S."/>
            <person name="Barry K."/>
            <person name="Bills G."/>
            <person name="Bluhm B."/>
            <person name="Cannon C."/>
            <person name="Castanera R."/>
            <person name="Culley D."/>
            <person name="Daum C."/>
            <person name="Ezra D."/>
            <person name="Gonzalez J."/>
            <person name="Henrissat B."/>
            <person name="Kuo A."/>
            <person name="Liang C."/>
            <person name="Lipzen A."/>
            <person name="Lutzoni F."/>
            <person name="Magnuson J."/>
            <person name="Mondo S."/>
            <person name="Nolan M."/>
            <person name="Ohm R."/>
            <person name="Pangilinan J."/>
            <person name="Park H.-J."/>
            <person name="Ramirez L."/>
            <person name="Alfaro M."/>
            <person name="Sun H."/>
            <person name="Tritt A."/>
            <person name="Yoshinaga Y."/>
            <person name="Zwiers L.-H."/>
            <person name="Turgeon B."/>
            <person name="Goodwin S."/>
            <person name="Spatafora J."/>
            <person name="Crous P."/>
            <person name="Grigoriev I."/>
        </authorList>
    </citation>
    <scope>NUCLEOTIDE SEQUENCE</scope>
    <source>
        <strain evidence="9">CBS 161.51</strain>
    </source>
</reference>
<dbReference type="GO" id="GO:0006146">
    <property type="term" value="P:adenine catabolic process"/>
    <property type="evidence" value="ECO:0007669"/>
    <property type="project" value="UniProtKB-UniRule"/>
</dbReference>
<dbReference type="GO" id="GO:0009168">
    <property type="term" value="P:purine ribonucleoside monophosphate biosynthetic process"/>
    <property type="evidence" value="ECO:0007669"/>
    <property type="project" value="InterPro"/>
</dbReference>
<dbReference type="InterPro" id="IPR006650">
    <property type="entry name" value="A/AMP_deam_AS"/>
</dbReference>
<evidence type="ECO:0000259" key="8">
    <source>
        <dbReference type="Pfam" id="PF00962"/>
    </source>
</evidence>
<dbReference type="PANTHER" id="PTHR43114">
    <property type="entry name" value="ADENINE DEAMINASE"/>
    <property type="match status" value="1"/>
</dbReference>
<feature type="binding site" evidence="7">
    <location>
        <position position="298"/>
    </location>
    <ligand>
        <name>substrate</name>
    </ligand>
</feature>
<feature type="active site" description="Proton donor" evidence="7">
    <location>
        <position position="219"/>
    </location>
</feature>
<dbReference type="FunFam" id="3.20.20.140:FF:000039">
    <property type="entry name" value="Adenine deaminase"/>
    <property type="match status" value="1"/>
</dbReference>
<sequence length="358" mass="40311">MCKSSLHSFLADLPKCEHHLHLEGCLSADLLFKLAAKNNIALPSPEENPAYASPTTLAKRYEHFDNLEDFLQCYYRAMRVLTNESDFEMLAWEYFTTAAADGVKHAEVFFDPQSHTDRGIGFEVVVRGFNAARERAEKELGITSCLIMCFLRHLPVSSAAGTMQTAVAGGYFDEKDGQQRAIAGLGLDSSEVGFRPELFEEMYREGEKRGLRRTAHGGEEGDPSYISGALDTLHVERIDHGIRLTEDADLLRRVVKEEILLTVCPLSNLCLQAVKEISQVPIRKFLDAGVKFSINSDDPAYFRGYILNNYCAVQEAFDLSMEEWRTIAENSIQGSWIGEERKFELRAMLDECMSKHAM</sequence>
<feature type="binding site" evidence="7">
    <location>
        <position position="19"/>
    </location>
    <ligand>
        <name>Zn(2+)</name>
        <dbReference type="ChEBI" id="CHEBI:29105"/>
        <note>catalytic</note>
    </ligand>
</feature>
<dbReference type="PANTHER" id="PTHR43114:SF6">
    <property type="entry name" value="ADENINE DEAMINASE"/>
    <property type="match status" value="1"/>
</dbReference>
<keyword evidence="1 7" id="KW-0963">Cytoplasm</keyword>
<dbReference type="GO" id="GO:0008270">
    <property type="term" value="F:zinc ion binding"/>
    <property type="evidence" value="ECO:0007669"/>
    <property type="project" value="UniProtKB-UniRule"/>
</dbReference>
<keyword evidence="10" id="KW-1185">Reference proteome</keyword>
<comment type="subcellular location">
    <subcellularLocation>
        <location evidence="7">Cytoplasm</location>
    </subcellularLocation>
    <subcellularLocation>
        <location evidence="7">Nucleus</location>
    </subcellularLocation>
</comment>
<dbReference type="PROSITE" id="PS00485">
    <property type="entry name" value="A_DEAMINASE"/>
    <property type="match status" value="1"/>
</dbReference>
<keyword evidence="3 7" id="KW-0378">Hydrolase</keyword>
<dbReference type="NCBIfam" id="TIGR01430">
    <property type="entry name" value="aden_deam"/>
    <property type="match status" value="1"/>
</dbReference>
<keyword evidence="6 7" id="KW-0539">Nucleus</keyword>
<dbReference type="Gene3D" id="3.20.20.140">
    <property type="entry name" value="Metal-dependent hydrolases"/>
    <property type="match status" value="1"/>
</dbReference>
<dbReference type="GO" id="GO:0000034">
    <property type="term" value="F:adenine deaminase activity"/>
    <property type="evidence" value="ECO:0007669"/>
    <property type="project" value="UniProtKB-UniRule"/>
</dbReference>
<accession>A0A6A5T0H4</accession>
<dbReference type="InterPro" id="IPR028892">
    <property type="entry name" value="ADE"/>
</dbReference>
<keyword evidence="5 7" id="KW-0546">Nucleotide metabolism</keyword>
<dbReference type="AlphaFoldDB" id="A0A6A5T0H4"/>
<dbReference type="GO" id="GO:0043103">
    <property type="term" value="P:hypoxanthine salvage"/>
    <property type="evidence" value="ECO:0007669"/>
    <property type="project" value="UniProtKB-UniRule"/>
</dbReference>
<dbReference type="Pfam" id="PF00962">
    <property type="entry name" value="A_deaminase"/>
    <property type="match status" value="1"/>
</dbReference>
<feature type="domain" description="Adenosine deaminase" evidence="8">
    <location>
        <begin position="14"/>
        <end position="351"/>
    </location>
</feature>
<dbReference type="InterPro" id="IPR006330">
    <property type="entry name" value="Ado/ade_deaminase"/>
</dbReference>
<name>A0A6A5T0H4_9PLEO</name>
<feature type="binding site" evidence="7">
    <location>
        <position position="297"/>
    </location>
    <ligand>
        <name>Zn(2+)</name>
        <dbReference type="ChEBI" id="CHEBI:29105"/>
        <note>catalytic</note>
    </ligand>
</feature>
<proteinExistence type="inferred from homology"/>
<feature type="binding site" evidence="7">
    <location>
        <position position="216"/>
    </location>
    <ligand>
        <name>Zn(2+)</name>
        <dbReference type="ChEBI" id="CHEBI:29105"/>
        <note>catalytic</note>
    </ligand>
</feature>
<evidence type="ECO:0000256" key="5">
    <source>
        <dbReference type="ARBA" id="ARBA00023080"/>
    </source>
</evidence>
<evidence type="ECO:0000256" key="7">
    <source>
        <dbReference type="HAMAP-Rule" id="MF_03145"/>
    </source>
</evidence>
<comment type="function">
    <text evidence="7">Catalyzes the hydrolytic deamination of adenine to hypoxanthine. Plays an important role in the purine salvage pathway and in nitrogen catabolism.</text>
</comment>
<comment type="catalytic activity">
    <reaction evidence="7">
        <text>adenine + H2O + H(+) = hypoxanthine + NH4(+)</text>
        <dbReference type="Rhea" id="RHEA:23688"/>
        <dbReference type="ChEBI" id="CHEBI:15377"/>
        <dbReference type="ChEBI" id="CHEBI:15378"/>
        <dbReference type="ChEBI" id="CHEBI:16708"/>
        <dbReference type="ChEBI" id="CHEBI:17368"/>
        <dbReference type="ChEBI" id="CHEBI:28938"/>
        <dbReference type="EC" id="3.5.4.2"/>
    </reaction>
</comment>
<comment type="cofactor">
    <cofactor evidence="7">
        <name>Zn(2+)</name>
        <dbReference type="ChEBI" id="CHEBI:29105"/>
    </cofactor>
    <text evidence="7">Binds 1 zinc ion per subunit.</text>
</comment>
<dbReference type="OrthoDB" id="272271at2759"/>
<evidence type="ECO:0000256" key="4">
    <source>
        <dbReference type="ARBA" id="ARBA00022833"/>
    </source>
</evidence>
<feature type="binding site" evidence="7">
    <location>
        <position position="21"/>
    </location>
    <ligand>
        <name>Zn(2+)</name>
        <dbReference type="ChEBI" id="CHEBI:29105"/>
        <note>catalytic</note>
    </ligand>
</feature>
<dbReference type="Proteomes" id="UP000800038">
    <property type="component" value="Unassembled WGS sequence"/>
</dbReference>